<proteinExistence type="predicted"/>
<name>A0A6J6VZE8_9ZZZZ</name>
<accession>A0A6J6VZE8</accession>
<evidence type="ECO:0000313" key="1">
    <source>
        <dbReference type="EMBL" id="CAB4778021.1"/>
    </source>
</evidence>
<organism evidence="1">
    <name type="scientific">freshwater metagenome</name>
    <dbReference type="NCBI Taxonomy" id="449393"/>
    <lineage>
        <taxon>unclassified sequences</taxon>
        <taxon>metagenomes</taxon>
        <taxon>ecological metagenomes</taxon>
    </lineage>
</organism>
<reference evidence="1" key="1">
    <citation type="submission" date="2020-05" db="EMBL/GenBank/DDBJ databases">
        <authorList>
            <person name="Chiriac C."/>
            <person name="Salcher M."/>
            <person name="Ghai R."/>
            <person name="Kavagutti S V."/>
        </authorList>
    </citation>
    <scope>NUCLEOTIDE SEQUENCE</scope>
</reference>
<dbReference type="EMBL" id="CAEZZX010000083">
    <property type="protein sequence ID" value="CAB4778021.1"/>
    <property type="molecule type" value="Genomic_DNA"/>
</dbReference>
<protein>
    <submittedName>
        <fullName evidence="1">Unannotated protein</fullName>
    </submittedName>
</protein>
<sequence length="214" mass="23049">MGLPATGSFTIDPYDVSTLPAPVIPLVEVFNPATNAGSEVNVVQVKVTRPTTQQAIRNAQVTVNITPELGNPRVPQVVYTDAEGIAAVRFKSQVDAGISVATTAGAWYSAVTKSSSVRIRPTIKAHLSVAVIRRGTSARLTGSTSTLLAGERVYRQTYSGGRWVTRAYRIVSATGTYSFKVTVPTAGRRVYRVVLPSTSHHLRVVSRTRTLIIR</sequence>
<dbReference type="AlphaFoldDB" id="A0A6J6VZE8"/>
<gene>
    <name evidence="1" type="ORF">UFOPK2938_00526</name>
</gene>